<dbReference type="AlphaFoldDB" id="A0A9Q8SJP8"/>
<feature type="region of interest" description="Disordered" evidence="1">
    <location>
        <begin position="1"/>
        <end position="59"/>
    </location>
</feature>
<gene>
    <name evidence="2" type="ORF">CLUP02_04046</name>
</gene>
<dbReference type="KEGG" id="clup:CLUP02_04046"/>
<dbReference type="RefSeq" id="XP_049140206.1">
    <property type="nucleotide sequence ID" value="XM_049283063.1"/>
</dbReference>
<evidence type="ECO:0000313" key="2">
    <source>
        <dbReference type="EMBL" id="UQC78569.1"/>
    </source>
</evidence>
<dbReference type="EMBL" id="CP019474">
    <property type="protein sequence ID" value="UQC78569.1"/>
    <property type="molecule type" value="Genomic_DNA"/>
</dbReference>
<dbReference type="Proteomes" id="UP000830671">
    <property type="component" value="Chromosome 2"/>
</dbReference>
<organism evidence="2 3">
    <name type="scientific">Colletotrichum lupini</name>
    <dbReference type="NCBI Taxonomy" id="145971"/>
    <lineage>
        <taxon>Eukaryota</taxon>
        <taxon>Fungi</taxon>
        <taxon>Dikarya</taxon>
        <taxon>Ascomycota</taxon>
        <taxon>Pezizomycotina</taxon>
        <taxon>Sordariomycetes</taxon>
        <taxon>Hypocreomycetidae</taxon>
        <taxon>Glomerellales</taxon>
        <taxon>Glomerellaceae</taxon>
        <taxon>Colletotrichum</taxon>
        <taxon>Colletotrichum acutatum species complex</taxon>
    </lineage>
</organism>
<reference evidence="2" key="1">
    <citation type="journal article" date="2021" name="Mol. Plant Microbe Interact.">
        <title>Complete Genome Sequence of the Plant-Pathogenic Fungus Colletotrichum lupini.</title>
        <authorList>
            <person name="Baroncelli R."/>
            <person name="Pensec F."/>
            <person name="Da Lio D."/>
            <person name="Boufleur T."/>
            <person name="Vicente I."/>
            <person name="Sarrocco S."/>
            <person name="Picot A."/>
            <person name="Baraldi E."/>
            <person name="Sukno S."/>
            <person name="Thon M."/>
            <person name="Le Floch G."/>
        </authorList>
    </citation>
    <scope>NUCLEOTIDE SEQUENCE</scope>
    <source>
        <strain evidence="2">IMI 504893</strain>
    </source>
</reference>
<protein>
    <submittedName>
        <fullName evidence="2">Uncharacterized protein</fullName>
    </submittedName>
</protein>
<feature type="non-terminal residue" evidence="2">
    <location>
        <position position="1"/>
    </location>
</feature>
<sequence length="188" mass="20302">GFLRDYVLGPQSRKFKPTSLAPSPSNFPWTPATLSGRPSVRASHHASEPSQANIAASFPPKSTIHPVPSSPALVHSLLLLNLVLPPARARDRRRLPRASPCLVLPLRQTRSDRADRLDDSTTAGNFLTPLSSATAHLLATDRNCKLGSNWTSFDSTSTAPNYPNCGRDQSLKVLSSTVASSTRQLFGH</sequence>
<evidence type="ECO:0000313" key="3">
    <source>
        <dbReference type="Proteomes" id="UP000830671"/>
    </source>
</evidence>
<name>A0A9Q8SJP8_9PEZI</name>
<keyword evidence="3" id="KW-1185">Reference proteome</keyword>
<proteinExistence type="predicted"/>
<accession>A0A9Q8SJP8</accession>
<dbReference type="GeneID" id="73338073"/>
<evidence type="ECO:0000256" key="1">
    <source>
        <dbReference type="SAM" id="MobiDB-lite"/>
    </source>
</evidence>